<organism evidence="2 3">
    <name type="scientific">Salipaludibacillus keqinensis</name>
    <dbReference type="NCBI Taxonomy" id="2045207"/>
    <lineage>
        <taxon>Bacteria</taxon>
        <taxon>Bacillati</taxon>
        <taxon>Bacillota</taxon>
        <taxon>Bacilli</taxon>
        <taxon>Bacillales</taxon>
        <taxon>Bacillaceae</taxon>
    </lineage>
</organism>
<comment type="caution">
    <text evidence="2">The sequence shown here is derived from an EMBL/GenBank/DDBJ whole genome shotgun (WGS) entry which is preliminary data.</text>
</comment>
<feature type="chain" id="PRO_5016276116" evidence="1">
    <location>
        <begin position="22"/>
        <end position="132"/>
    </location>
</feature>
<reference evidence="2 3" key="1">
    <citation type="submission" date="2017-10" db="EMBL/GenBank/DDBJ databases">
        <title>Bacillus sp. nov., a halophilic bacterium isolated from a Keqin Lake.</title>
        <authorList>
            <person name="Wang H."/>
        </authorList>
    </citation>
    <scope>NUCLEOTIDE SEQUENCE [LARGE SCALE GENOMIC DNA]</scope>
    <source>
        <strain evidence="2 3">KQ-12</strain>
    </source>
</reference>
<sequence length="132" mass="15634">MFLKVVLMAFMFLTIINPANEQEYKWLQDSSLKIRITTEDTLYEWEYENPNLFEYEAGSRILRGSEAKESFEQLLEVIDLSEPIISEETVDVVAEHYENPVRIDVKRIDSDRCLQTWLWKKPNEMKDPVKGN</sequence>
<dbReference type="OrthoDB" id="2886745at2"/>
<evidence type="ECO:0000256" key="1">
    <source>
        <dbReference type="SAM" id="SignalP"/>
    </source>
</evidence>
<feature type="signal peptide" evidence="1">
    <location>
        <begin position="1"/>
        <end position="21"/>
    </location>
</feature>
<evidence type="ECO:0000313" key="2">
    <source>
        <dbReference type="EMBL" id="PYZ93753.1"/>
    </source>
</evidence>
<protein>
    <submittedName>
        <fullName evidence="2">Uncharacterized protein</fullName>
    </submittedName>
</protein>
<dbReference type="AlphaFoldDB" id="A0A323TM80"/>
<keyword evidence="1" id="KW-0732">Signal</keyword>
<dbReference type="RefSeq" id="WP_110609785.1">
    <property type="nucleotide sequence ID" value="NZ_PDOD01000002.1"/>
</dbReference>
<name>A0A323TM80_9BACI</name>
<dbReference type="EMBL" id="PDOD01000002">
    <property type="protein sequence ID" value="PYZ93753.1"/>
    <property type="molecule type" value="Genomic_DNA"/>
</dbReference>
<dbReference type="Proteomes" id="UP000248214">
    <property type="component" value="Unassembled WGS sequence"/>
</dbReference>
<evidence type="ECO:0000313" key="3">
    <source>
        <dbReference type="Proteomes" id="UP000248214"/>
    </source>
</evidence>
<keyword evidence="3" id="KW-1185">Reference proteome</keyword>
<gene>
    <name evidence="2" type="ORF">CR194_11405</name>
</gene>
<proteinExistence type="predicted"/>
<accession>A0A323TM80</accession>